<dbReference type="CDD" id="cd00093">
    <property type="entry name" value="HTH_XRE"/>
    <property type="match status" value="1"/>
</dbReference>
<dbReference type="PANTHER" id="PTHR46797">
    <property type="entry name" value="HTH-TYPE TRANSCRIPTIONAL REGULATOR"/>
    <property type="match status" value="1"/>
</dbReference>
<keyword evidence="1" id="KW-0238">DNA-binding</keyword>
<reference evidence="4" key="1">
    <citation type="journal article" date="2019" name="Int. J. Syst. Evol. Microbiol.">
        <title>The Global Catalogue of Microorganisms (GCM) 10K type strain sequencing project: providing services to taxonomists for standard genome sequencing and annotation.</title>
        <authorList>
            <consortium name="The Broad Institute Genomics Platform"/>
            <consortium name="The Broad Institute Genome Sequencing Center for Infectious Disease"/>
            <person name="Wu L."/>
            <person name="Ma J."/>
        </authorList>
    </citation>
    <scope>NUCLEOTIDE SEQUENCE [LARGE SCALE GENOMIC DNA]</scope>
    <source>
        <strain evidence="4">NBRC 102520</strain>
    </source>
</reference>
<accession>A0ABQ6AV86</accession>
<dbReference type="SUPFAM" id="SSF47413">
    <property type="entry name" value="lambda repressor-like DNA-binding domains"/>
    <property type="match status" value="1"/>
</dbReference>
<evidence type="ECO:0000259" key="2">
    <source>
        <dbReference type="PROSITE" id="PS50943"/>
    </source>
</evidence>
<dbReference type="RefSeq" id="WP_083514143.1">
    <property type="nucleotide sequence ID" value="NZ_BSOW01000002.1"/>
</dbReference>
<proteinExistence type="predicted"/>
<dbReference type="InterPro" id="IPR010982">
    <property type="entry name" value="Lambda_DNA-bd_dom_sf"/>
</dbReference>
<organism evidence="3 4">
    <name type="scientific">Bradyrhizobium iriomotense</name>
    <dbReference type="NCBI Taxonomy" id="441950"/>
    <lineage>
        <taxon>Bacteria</taxon>
        <taxon>Pseudomonadati</taxon>
        <taxon>Pseudomonadota</taxon>
        <taxon>Alphaproteobacteria</taxon>
        <taxon>Hyphomicrobiales</taxon>
        <taxon>Nitrobacteraceae</taxon>
        <taxon>Bradyrhizobium</taxon>
    </lineage>
</organism>
<name>A0ABQ6AV86_9BRAD</name>
<dbReference type="PROSITE" id="PS50943">
    <property type="entry name" value="HTH_CROC1"/>
    <property type="match status" value="1"/>
</dbReference>
<dbReference type="InterPro" id="IPR050807">
    <property type="entry name" value="TransReg_Diox_bact_type"/>
</dbReference>
<keyword evidence="4" id="KW-1185">Reference proteome</keyword>
<dbReference type="Proteomes" id="UP001156905">
    <property type="component" value="Unassembled WGS sequence"/>
</dbReference>
<sequence>MARSARADIKRSLGQRVRDRRLSLNMSQEDLASEADIRRALISEIERGEANPTLESVIRLAAALRIDLSELFD</sequence>
<evidence type="ECO:0000256" key="1">
    <source>
        <dbReference type="ARBA" id="ARBA00023125"/>
    </source>
</evidence>
<evidence type="ECO:0000313" key="3">
    <source>
        <dbReference type="EMBL" id="GLR84051.1"/>
    </source>
</evidence>
<dbReference type="InterPro" id="IPR001387">
    <property type="entry name" value="Cro/C1-type_HTH"/>
</dbReference>
<comment type="caution">
    <text evidence="3">The sequence shown here is derived from an EMBL/GenBank/DDBJ whole genome shotgun (WGS) entry which is preliminary data.</text>
</comment>
<dbReference type="Pfam" id="PF01381">
    <property type="entry name" value="HTH_3"/>
    <property type="match status" value="1"/>
</dbReference>
<dbReference type="EMBL" id="BSOW01000002">
    <property type="protein sequence ID" value="GLR84051.1"/>
    <property type="molecule type" value="Genomic_DNA"/>
</dbReference>
<gene>
    <name evidence="3" type="ORF">GCM10007857_07610</name>
</gene>
<evidence type="ECO:0000313" key="4">
    <source>
        <dbReference type="Proteomes" id="UP001156905"/>
    </source>
</evidence>
<dbReference type="Gene3D" id="1.10.260.40">
    <property type="entry name" value="lambda repressor-like DNA-binding domains"/>
    <property type="match status" value="1"/>
</dbReference>
<dbReference type="PANTHER" id="PTHR46797:SF1">
    <property type="entry name" value="METHYLPHOSPHONATE SYNTHASE"/>
    <property type="match status" value="1"/>
</dbReference>
<protein>
    <submittedName>
        <fullName evidence="3">Transcriptional regulator</fullName>
    </submittedName>
</protein>
<dbReference type="SMART" id="SM00530">
    <property type="entry name" value="HTH_XRE"/>
    <property type="match status" value="1"/>
</dbReference>
<feature type="domain" description="HTH cro/C1-type" evidence="2">
    <location>
        <begin position="17"/>
        <end position="71"/>
    </location>
</feature>